<dbReference type="PANTHER" id="PTHR28284:SF1">
    <property type="entry name" value="NUCLEOPORIN NUP60"/>
    <property type="match status" value="1"/>
</dbReference>
<dbReference type="GO" id="GO:0006607">
    <property type="term" value="P:NLS-bearing protein import into nucleus"/>
    <property type="evidence" value="ECO:0007669"/>
    <property type="project" value="TreeGrafter"/>
</dbReference>
<dbReference type="GO" id="GO:0044615">
    <property type="term" value="C:nuclear pore nuclear basket"/>
    <property type="evidence" value="ECO:0007669"/>
    <property type="project" value="InterPro"/>
</dbReference>
<gene>
    <name evidence="2" type="primary">SMKI01G0700</name>
    <name evidence="2" type="ORF">SMKI_01G0700</name>
</gene>
<proteinExistence type="predicted"/>
<dbReference type="Proteomes" id="UP001161438">
    <property type="component" value="Chromosome 1"/>
</dbReference>
<feature type="region of interest" description="Disordered" evidence="1">
    <location>
        <begin position="382"/>
        <end position="425"/>
    </location>
</feature>
<dbReference type="AlphaFoldDB" id="A0AA35NFY7"/>
<dbReference type="GO" id="GO:0031990">
    <property type="term" value="P:mRNA export from nucleus in response to heat stress"/>
    <property type="evidence" value="ECO:0007669"/>
    <property type="project" value="TreeGrafter"/>
</dbReference>
<dbReference type="GO" id="GO:0008298">
    <property type="term" value="P:intracellular mRNA localization"/>
    <property type="evidence" value="ECO:0007669"/>
    <property type="project" value="TreeGrafter"/>
</dbReference>
<dbReference type="RefSeq" id="XP_056080228.1">
    <property type="nucleotide sequence ID" value="XM_056226548.1"/>
</dbReference>
<evidence type="ECO:0008006" key="4">
    <source>
        <dbReference type="Google" id="ProtNLM"/>
    </source>
</evidence>
<reference evidence="2" key="1">
    <citation type="submission" date="2022-10" db="EMBL/GenBank/DDBJ databases">
        <authorList>
            <person name="Byrne P K."/>
        </authorList>
    </citation>
    <scope>NUCLEOTIDE SEQUENCE</scope>
    <source>
        <strain evidence="2">IFO1815</strain>
    </source>
</reference>
<dbReference type="GO" id="GO:0034398">
    <property type="term" value="P:telomere tethering at nuclear periphery"/>
    <property type="evidence" value="ECO:0007669"/>
    <property type="project" value="TreeGrafter"/>
</dbReference>
<dbReference type="GeneID" id="80916324"/>
<sequence length="538" mass="59514">MHRKSLRSVSSNTSLAPYRKQVISNARHKPSLFSKIKTFFTQNDSTRTSSGNKIANEKLCNKTFNRRITSMPGGYFHSDASLDPTFSHSEAVSVLGEASNDVENKEQRYNEAHETNVSNAKLATFFSKKGNEPLSEIEIEGVMALLQKANKSMITSEREQRSPEDSNADQSFILKESGSTPISVSNAPTFNPKYDTSNASMNTTLGSIGSRKFSFNYSSLPSPYKATVYRYSAAKKMPDTYTANTSIQSITTTQSARAGVSKPAPAKKISNTAAALVSLLDEKDVKRNNAASELANPYSSYMNQIRRHKKDSPNIAPTQENTQESKVKPLFEKLPEQGEESMKQFNVAKISPPAPSKDSFAKYKPARSSSLRSNVVVAEISPEKKESVGNPPSSTFNFSFNAPKNVGSTEHRSKSENTPPVPSKEFNFTKLQTNLLAEKPKIEVKKGDSSSVKPDFSVTPQKDASNSFVFNSVQKKPHFNLAVEKDNEVKNIKSPVENGFSEEELGEFDFNVPLESKLLENDSVDENKVETFKSLYTF</sequence>
<dbReference type="PANTHER" id="PTHR28284">
    <property type="entry name" value="NUCLEOPORIN NUP60"/>
    <property type="match status" value="1"/>
</dbReference>
<organism evidence="2 3">
    <name type="scientific">Saccharomyces mikatae IFO 1815</name>
    <dbReference type="NCBI Taxonomy" id="226126"/>
    <lineage>
        <taxon>Eukaryota</taxon>
        <taxon>Fungi</taxon>
        <taxon>Dikarya</taxon>
        <taxon>Ascomycota</taxon>
        <taxon>Saccharomycotina</taxon>
        <taxon>Saccharomycetes</taxon>
        <taxon>Saccharomycetales</taxon>
        <taxon>Saccharomycetaceae</taxon>
        <taxon>Saccharomyces</taxon>
    </lineage>
</organism>
<dbReference type="EMBL" id="OX365757">
    <property type="protein sequence ID" value="CAI4037111.1"/>
    <property type="molecule type" value="Genomic_DNA"/>
</dbReference>
<dbReference type="GO" id="GO:0016973">
    <property type="term" value="P:poly(A)+ mRNA export from nucleus"/>
    <property type="evidence" value="ECO:0007669"/>
    <property type="project" value="TreeGrafter"/>
</dbReference>
<keyword evidence="3" id="KW-1185">Reference proteome</keyword>
<evidence type="ECO:0000313" key="2">
    <source>
        <dbReference type="EMBL" id="CAI4037111.1"/>
    </source>
</evidence>
<evidence type="ECO:0000313" key="3">
    <source>
        <dbReference type="Proteomes" id="UP001161438"/>
    </source>
</evidence>
<evidence type="ECO:0000256" key="1">
    <source>
        <dbReference type="SAM" id="MobiDB-lite"/>
    </source>
</evidence>
<accession>A0AA35NFY7</accession>
<name>A0AA35NFY7_SACMI</name>
<dbReference type="GO" id="GO:0017056">
    <property type="term" value="F:structural constituent of nuclear pore"/>
    <property type="evidence" value="ECO:0007669"/>
    <property type="project" value="InterPro"/>
</dbReference>
<dbReference type="InterPro" id="IPR034432">
    <property type="entry name" value="Nup60"/>
</dbReference>
<protein>
    <recommendedName>
        <fullName evidence="4">Nucleoporin NUP60</fullName>
    </recommendedName>
</protein>
<feature type="compositionally biased region" description="Polar residues" evidence="1">
    <location>
        <begin position="390"/>
        <end position="408"/>
    </location>
</feature>